<dbReference type="EMBL" id="BPLQ01006442">
    <property type="protein sequence ID" value="GIY22457.1"/>
    <property type="molecule type" value="Genomic_DNA"/>
</dbReference>
<evidence type="ECO:0000256" key="1">
    <source>
        <dbReference type="SAM" id="MobiDB-lite"/>
    </source>
</evidence>
<accession>A0AAV4RPR4</accession>
<organism evidence="2 3">
    <name type="scientific">Caerostris darwini</name>
    <dbReference type="NCBI Taxonomy" id="1538125"/>
    <lineage>
        <taxon>Eukaryota</taxon>
        <taxon>Metazoa</taxon>
        <taxon>Ecdysozoa</taxon>
        <taxon>Arthropoda</taxon>
        <taxon>Chelicerata</taxon>
        <taxon>Arachnida</taxon>
        <taxon>Araneae</taxon>
        <taxon>Araneomorphae</taxon>
        <taxon>Entelegynae</taxon>
        <taxon>Araneoidea</taxon>
        <taxon>Araneidae</taxon>
        <taxon>Caerostris</taxon>
    </lineage>
</organism>
<dbReference type="Proteomes" id="UP001054837">
    <property type="component" value="Unassembled WGS sequence"/>
</dbReference>
<feature type="region of interest" description="Disordered" evidence="1">
    <location>
        <begin position="77"/>
        <end position="111"/>
    </location>
</feature>
<sequence length="132" mass="14866">MGSKWSPLFGIESLMSSADRGGVPKITVGDLEKGQQQMGKVDIKKISVKRFSLQKPALKPIRHDRQFQRDFQIHLNPLTPHRKSSEASLANDPRGSSYTRAATPKKKSSVTSHVKWDLTFHTRSVQTKWLGI</sequence>
<evidence type="ECO:0000313" key="3">
    <source>
        <dbReference type="Proteomes" id="UP001054837"/>
    </source>
</evidence>
<comment type="caution">
    <text evidence="2">The sequence shown here is derived from an EMBL/GenBank/DDBJ whole genome shotgun (WGS) entry which is preliminary data.</text>
</comment>
<dbReference type="AlphaFoldDB" id="A0AAV4RPR4"/>
<gene>
    <name evidence="2" type="ORF">CDAR_78031</name>
</gene>
<keyword evidence="3" id="KW-1185">Reference proteome</keyword>
<protein>
    <submittedName>
        <fullName evidence="2">Uncharacterized protein</fullName>
    </submittedName>
</protein>
<proteinExistence type="predicted"/>
<reference evidence="2 3" key="1">
    <citation type="submission" date="2021-06" db="EMBL/GenBank/DDBJ databases">
        <title>Caerostris darwini draft genome.</title>
        <authorList>
            <person name="Kono N."/>
            <person name="Arakawa K."/>
        </authorList>
    </citation>
    <scope>NUCLEOTIDE SEQUENCE [LARGE SCALE GENOMIC DNA]</scope>
</reference>
<name>A0AAV4RPR4_9ARAC</name>
<evidence type="ECO:0000313" key="2">
    <source>
        <dbReference type="EMBL" id="GIY22457.1"/>
    </source>
</evidence>